<comment type="subcellular location">
    <subcellularLocation>
        <location evidence="4">Cytoplasm</location>
    </subcellularLocation>
</comment>
<organism evidence="5 6">
    <name type="scientific">Rhizobium paknamense</name>
    <dbReference type="NCBI Taxonomy" id="1206817"/>
    <lineage>
        <taxon>Bacteria</taxon>
        <taxon>Pseudomonadati</taxon>
        <taxon>Pseudomonadota</taxon>
        <taxon>Alphaproteobacteria</taxon>
        <taxon>Hyphomicrobiales</taxon>
        <taxon>Rhizobiaceae</taxon>
        <taxon>Rhizobium/Agrobacterium group</taxon>
        <taxon>Rhizobium</taxon>
    </lineage>
</organism>
<comment type="cofactor">
    <cofactor evidence="1 4">
        <name>a divalent metal cation</name>
        <dbReference type="ChEBI" id="CHEBI:60240"/>
    </cofactor>
</comment>
<dbReference type="PANTHER" id="PTHR43213">
    <property type="entry name" value="BIFUNCTIONAL DTTP/UTP PYROPHOSPHATASE/METHYLTRANSFERASE PROTEIN-RELATED"/>
    <property type="match status" value="1"/>
</dbReference>
<feature type="site" description="Important for substrate specificity" evidence="4">
    <location>
        <position position="162"/>
    </location>
</feature>
<dbReference type="PIRSF" id="PIRSF006305">
    <property type="entry name" value="Maf"/>
    <property type="match status" value="1"/>
</dbReference>
<dbReference type="HAMAP" id="MF_00528">
    <property type="entry name" value="Maf"/>
    <property type="match status" value="1"/>
</dbReference>
<comment type="catalytic activity">
    <reaction evidence="4">
        <text>N(7)-methyl-GTP + H2O = N(7)-methyl-GMP + diphosphate + H(+)</text>
        <dbReference type="Rhea" id="RHEA:58744"/>
        <dbReference type="ChEBI" id="CHEBI:15377"/>
        <dbReference type="ChEBI" id="CHEBI:15378"/>
        <dbReference type="ChEBI" id="CHEBI:33019"/>
        <dbReference type="ChEBI" id="CHEBI:58285"/>
        <dbReference type="ChEBI" id="CHEBI:87133"/>
    </reaction>
</comment>
<accession>A0ABU0II95</accession>
<reference evidence="5 6" key="1">
    <citation type="submission" date="2023-07" db="EMBL/GenBank/DDBJ databases">
        <title>Genomic Encyclopedia of Type Strains, Phase IV (KMG-IV): sequencing the most valuable type-strain genomes for metagenomic binning, comparative biology and taxonomic classification.</title>
        <authorList>
            <person name="Goeker M."/>
        </authorList>
    </citation>
    <scope>NUCLEOTIDE SEQUENCE [LARGE SCALE GENOMIC DNA]</scope>
    <source>
        <strain evidence="5 6">DSM 100301</strain>
    </source>
</reference>
<dbReference type="CDD" id="cd00555">
    <property type="entry name" value="Maf"/>
    <property type="match status" value="1"/>
</dbReference>
<comment type="similarity">
    <text evidence="4">Belongs to the Maf family. YceF subfamily.</text>
</comment>
<dbReference type="RefSeq" id="WP_307160047.1">
    <property type="nucleotide sequence ID" value="NZ_JAUSWH010000020.1"/>
</dbReference>
<comment type="caution">
    <text evidence="5">The sequence shown here is derived from an EMBL/GenBank/DDBJ whole genome shotgun (WGS) entry which is preliminary data.</text>
</comment>
<sequence>MTAPLVLASTSPFRKQLLSNAGLIFDSVAPAIDEREVEGRAEHQGLLPDALALLLGREKALSVSRDRPEALIIGGDQTMSLGARLYHKPANRAAARDQLLSLRGQTHELNSALAFVRDGAVIWEHVSKARLTVRSFSEAWLDDYLDRAGDRVLKSVGAYQIEGLGIQLFSAIEGDYFTIVGVPLLPMLAKLRSLGLIHD</sequence>
<comment type="function">
    <text evidence="4">Nucleoside triphosphate pyrophosphatase that hydrolyzes 7-methyl-GTP (m(7)GTP). May have a dual role in cell division arrest and in preventing the incorporation of modified nucleotides into cellular nucleic acids.</text>
</comment>
<feature type="site" description="Important for substrate specificity" evidence="4">
    <location>
        <position position="13"/>
    </location>
</feature>
<dbReference type="InterPro" id="IPR003697">
    <property type="entry name" value="Maf-like"/>
</dbReference>
<dbReference type="EMBL" id="JAUSWH010000020">
    <property type="protein sequence ID" value="MDQ0457947.1"/>
    <property type="molecule type" value="Genomic_DNA"/>
</dbReference>
<feature type="active site" description="Proton acceptor" evidence="4">
    <location>
        <position position="76"/>
    </location>
</feature>
<keyword evidence="6" id="KW-1185">Reference proteome</keyword>
<evidence type="ECO:0000313" key="6">
    <source>
        <dbReference type="Proteomes" id="UP001235269"/>
    </source>
</evidence>
<gene>
    <name evidence="5" type="ORF">QO005_004305</name>
</gene>
<evidence type="ECO:0000256" key="2">
    <source>
        <dbReference type="ARBA" id="ARBA00022801"/>
    </source>
</evidence>
<keyword evidence="4" id="KW-0963">Cytoplasm</keyword>
<evidence type="ECO:0000256" key="1">
    <source>
        <dbReference type="ARBA" id="ARBA00001968"/>
    </source>
</evidence>
<evidence type="ECO:0000256" key="4">
    <source>
        <dbReference type="HAMAP-Rule" id="MF_00528"/>
    </source>
</evidence>
<evidence type="ECO:0000313" key="5">
    <source>
        <dbReference type="EMBL" id="MDQ0457947.1"/>
    </source>
</evidence>
<evidence type="ECO:0000256" key="3">
    <source>
        <dbReference type="ARBA" id="ARBA00023080"/>
    </source>
</evidence>
<dbReference type="EC" id="3.6.1.-" evidence="4"/>
<keyword evidence="3 4" id="KW-0546">Nucleotide metabolism</keyword>
<keyword evidence="2 4" id="KW-0378">Hydrolase</keyword>
<dbReference type="SUPFAM" id="SSF52972">
    <property type="entry name" value="ITPase-like"/>
    <property type="match status" value="1"/>
</dbReference>
<dbReference type="Proteomes" id="UP001235269">
    <property type="component" value="Unassembled WGS sequence"/>
</dbReference>
<feature type="site" description="Important for substrate specificity" evidence="4">
    <location>
        <position position="77"/>
    </location>
</feature>
<dbReference type="Gene3D" id="3.90.950.10">
    <property type="match status" value="1"/>
</dbReference>
<dbReference type="Pfam" id="PF02545">
    <property type="entry name" value="Maf"/>
    <property type="match status" value="1"/>
</dbReference>
<name>A0ABU0II95_9HYPH</name>
<protein>
    <recommendedName>
        <fullName evidence="4">7-methyl-GTP pyrophosphatase</fullName>
        <shortName evidence="4">m(7)GTP pyrophosphatase</shortName>
        <ecNumber evidence="4">3.6.1.-</ecNumber>
    </recommendedName>
</protein>
<proteinExistence type="inferred from homology"/>
<dbReference type="PANTHER" id="PTHR43213:SF5">
    <property type="entry name" value="BIFUNCTIONAL DTTP_UTP PYROPHOSPHATASE_METHYLTRANSFERASE PROTEIN-RELATED"/>
    <property type="match status" value="1"/>
</dbReference>
<comment type="caution">
    <text evidence="4">Lacks conserved residue(s) required for the propagation of feature annotation.</text>
</comment>
<dbReference type="InterPro" id="IPR029001">
    <property type="entry name" value="ITPase-like_fam"/>
</dbReference>